<dbReference type="Proteomes" id="UP000028582">
    <property type="component" value="Unassembled WGS sequence"/>
</dbReference>
<proteinExistence type="predicted"/>
<sequence length="99" mass="10669">MEQGYSCSTPLQTTARMALATSPLQTAVLSVRSAAKSEFLVPAPKAWRNVESWTSTMEVEEGAVVRSNMEEAQSANPDAIQVNVVVLRVAGEVNCLRSD</sequence>
<reference evidence="1 2" key="1">
    <citation type="submission" date="2013-11" db="EMBL/GenBank/DDBJ databases">
        <title>The Genome Sequence of Phytophthora parasitica P1976.</title>
        <authorList>
            <consortium name="The Broad Institute Genomics Platform"/>
            <person name="Russ C."/>
            <person name="Tyler B."/>
            <person name="Panabieres F."/>
            <person name="Shan W."/>
            <person name="Tripathy S."/>
            <person name="Grunwald N."/>
            <person name="Machado M."/>
            <person name="Johnson C.S."/>
            <person name="Walker B."/>
            <person name="Young S."/>
            <person name="Zeng Q."/>
            <person name="Gargeya S."/>
            <person name="Fitzgerald M."/>
            <person name="Haas B."/>
            <person name="Abouelleil A."/>
            <person name="Allen A.W."/>
            <person name="Alvarado L."/>
            <person name="Arachchi H.M."/>
            <person name="Berlin A.M."/>
            <person name="Chapman S.B."/>
            <person name="Gainer-Dewar J."/>
            <person name="Goldberg J."/>
            <person name="Griggs A."/>
            <person name="Gujja S."/>
            <person name="Hansen M."/>
            <person name="Howarth C."/>
            <person name="Imamovic A."/>
            <person name="Ireland A."/>
            <person name="Larimer J."/>
            <person name="McCowan C."/>
            <person name="Murphy C."/>
            <person name="Pearson M."/>
            <person name="Poon T.W."/>
            <person name="Priest M."/>
            <person name="Roberts A."/>
            <person name="Saif S."/>
            <person name="Shea T."/>
            <person name="Sisk P."/>
            <person name="Sykes S."/>
            <person name="Wortman J."/>
            <person name="Nusbaum C."/>
            <person name="Birren B."/>
        </authorList>
    </citation>
    <scope>NUCLEOTIDE SEQUENCE [LARGE SCALE GENOMIC DNA]</scope>
    <source>
        <strain evidence="1 2">P1976</strain>
    </source>
</reference>
<accession>A0A080ZX77</accession>
<dbReference type="EMBL" id="ANJA01002218">
    <property type="protein sequence ID" value="ETO71238.1"/>
    <property type="molecule type" value="Genomic_DNA"/>
</dbReference>
<dbReference type="AlphaFoldDB" id="A0A080ZX77"/>
<gene>
    <name evidence="1" type="ORF">F444_12408</name>
</gene>
<evidence type="ECO:0000313" key="2">
    <source>
        <dbReference type="Proteomes" id="UP000028582"/>
    </source>
</evidence>
<name>A0A080ZX77_PHYNI</name>
<evidence type="ECO:0000313" key="1">
    <source>
        <dbReference type="EMBL" id="ETO71238.1"/>
    </source>
</evidence>
<organism evidence="1 2">
    <name type="scientific">Phytophthora nicotianae P1976</name>
    <dbReference type="NCBI Taxonomy" id="1317066"/>
    <lineage>
        <taxon>Eukaryota</taxon>
        <taxon>Sar</taxon>
        <taxon>Stramenopiles</taxon>
        <taxon>Oomycota</taxon>
        <taxon>Peronosporomycetes</taxon>
        <taxon>Peronosporales</taxon>
        <taxon>Peronosporaceae</taxon>
        <taxon>Phytophthora</taxon>
    </lineage>
</organism>
<protein>
    <submittedName>
        <fullName evidence="1">Uncharacterized protein</fullName>
    </submittedName>
</protein>
<comment type="caution">
    <text evidence="1">The sequence shown here is derived from an EMBL/GenBank/DDBJ whole genome shotgun (WGS) entry which is preliminary data.</text>
</comment>